<dbReference type="Pfam" id="PF07687">
    <property type="entry name" value="M20_dimer"/>
    <property type="match status" value="1"/>
</dbReference>
<dbReference type="SUPFAM" id="SSF53187">
    <property type="entry name" value="Zn-dependent exopeptidases"/>
    <property type="match status" value="1"/>
</dbReference>
<sequence>MLLKREELIERFLKYVQIPSQSQPNGGIVVPSTESQWDMIHLLREECETIGLVDLHVSDKAVLTGRLPAHLPSDFVGTVPAVGFCAHVDTVDVSLSPKVHPQVIRNYDGGDIVLNTVETIVMKRDEHPELAPYEGQDIIVSDGTSVLGADNKSAIANIMTALHTLIEDTSRYHGDIYVAFVPDEECGLFGSKNMEYERFPVDFAYTIDSCELGEVVYETFNAGSGKVTIHGVSAHPMSAKGVLLNPTLVAVDFINMFNREETPECTEGKEGYIWCQGIQSNQSTAIVSLNIRDHDKVKYEAKKVLIEDNVKELQTQYPRATITCELSDTYGNIADAITEENKKAIDYVYEAMNRLKITPKTIAMRGGTDGSFISTKGILTPNYFTGALNFHSKYEFLPIDSFYKSFEMTLTLIQLIYEKSIRD</sequence>
<evidence type="ECO:0000256" key="7">
    <source>
        <dbReference type="ARBA" id="ARBA00022833"/>
    </source>
</evidence>
<evidence type="ECO:0000256" key="4">
    <source>
        <dbReference type="ARBA" id="ARBA00022670"/>
    </source>
</evidence>
<dbReference type="GO" id="GO:0008237">
    <property type="term" value="F:metallopeptidase activity"/>
    <property type="evidence" value="ECO:0007669"/>
    <property type="project" value="UniProtKB-KW"/>
</dbReference>
<dbReference type="InterPro" id="IPR036264">
    <property type="entry name" value="Bact_exopeptidase_dim_dom"/>
</dbReference>
<proteinExistence type="inferred from homology"/>
<keyword evidence="6 13" id="KW-0378">Hydrolase</keyword>
<evidence type="ECO:0000256" key="1">
    <source>
        <dbReference type="ARBA" id="ARBA00000870"/>
    </source>
</evidence>
<keyword evidence="14" id="KW-1185">Reference proteome</keyword>
<keyword evidence="4" id="KW-0645">Protease</keyword>
<dbReference type="EMBL" id="UHIO01000001">
    <property type="protein sequence ID" value="SUP42033.1"/>
    <property type="molecule type" value="Genomic_DNA"/>
</dbReference>
<feature type="binding site" evidence="11">
    <location>
        <position position="185"/>
    </location>
    <ligand>
        <name>Zn(2+)</name>
        <dbReference type="ChEBI" id="CHEBI:29105"/>
        <label>2</label>
    </ligand>
</feature>
<dbReference type="NCBIfam" id="NF003976">
    <property type="entry name" value="PRK05469.1"/>
    <property type="match status" value="1"/>
</dbReference>
<dbReference type="InterPro" id="IPR002933">
    <property type="entry name" value="Peptidase_M20"/>
</dbReference>
<dbReference type="InterPro" id="IPR011650">
    <property type="entry name" value="Peptidase_M20_dimer"/>
</dbReference>
<dbReference type="InterPro" id="IPR001261">
    <property type="entry name" value="ArgE/DapE_CS"/>
</dbReference>
<evidence type="ECO:0000256" key="11">
    <source>
        <dbReference type="PIRSR" id="PIRSR037215-2"/>
    </source>
</evidence>
<evidence type="ECO:0000256" key="2">
    <source>
        <dbReference type="ARBA" id="ARBA00009692"/>
    </source>
</evidence>
<evidence type="ECO:0000256" key="3">
    <source>
        <dbReference type="ARBA" id="ARBA00022438"/>
    </source>
</evidence>
<evidence type="ECO:0000256" key="5">
    <source>
        <dbReference type="ARBA" id="ARBA00022723"/>
    </source>
</evidence>
<dbReference type="RefSeq" id="WP_115309968.1">
    <property type="nucleotide sequence ID" value="NZ_UHIO01000001.1"/>
</dbReference>
<feature type="binding site" evidence="11">
    <location>
        <position position="391"/>
    </location>
    <ligand>
        <name>Zn(2+)</name>
        <dbReference type="ChEBI" id="CHEBI:29105"/>
        <label>2</label>
    </ligand>
</feature>
<feature type="binding site" evidence="11">
    <location>
        <position position="150"/>
    </location>
    <ligand>
        <name>Zn(2+)</name>
        <dbReference type="ChEBI" id="CHEBI:29105"/>
        <label>2</label>
    </ligand>
</feature>
<dbReference type="PANTHER" id="PTHR42994">
    <property type="entry name" value="PEPTIDASE T"/>
    <property type="match status" value="1"/>
</dbReference>
<evidence type="ECO:0000313" key="14">
    <source>
        <dbReference type="Proteomes" id="UP000255367"/>
    </source>
</evidence>
<organism evidence="13 14">
    <name type="scientific">Veillonella criceti</name>
    <dbReference type="NCBI Taxonomy" id="103891"/>
    <lineage>
        <taxon>Bacteria</taxon>
        <taxon>Bacillati</taxon>
        <taxon>Bacillota</taxon>
        <taxon>Negativicutes</taxon>
        <taxon>Veillonellales</taxon>
        <taxon>Veillonellaceae</taxon>
        <taxon>Veillonella</taxon>
    </lineage>
</organism>
<feature type="binding site" evidence="11">
    <location>
        <position position="87"/>
    </location>
    <ligand>
        <name>Zn(2+)</name>
        <dbReference type="ChEBI" id="CHEBI:29105"/>
        <label>1</label>
    </ligand>
</feature>
<protein>
    <recommendedName>
        <fullName evidence="9">Peptidase T</fullName>
        <ecNumber evidence="9">3.4.11.4</ecNumber>
    </recommendedName>
</protein>
<dbReference type="PROSITE" id="PS00759">
    <property type="entry name" value="ARGE_DAPE_CPG2_2"/>
    <property type="match status" value="1"/>
</dbReference>
<evidence type="ECO:0000313" key="13">
    <source>
        <dbReference type="EMBL" id="SUP42033.1"/>
    </source>
</evidence>
<keyword evidence="3 13" id="KW-0031">Aminopeptidase</keyword>
<dbReference type="GO" id="GO:0008270">
    <property type="term" value="F:zinc ion binding"/>
    <property type="evidence" value="ECO:0007669"/>
    <property type="project" value="InterPro"/>
</dbReference>
<reference evidence="13 14" key="1">
    <citation type="submission" date="2018-06" db="EMBL/GenBank/DDBJ databases">
        <authorList>
            <consortium name="Pathogen Informatics"/>
            <person name="Doyle S."/>
        </authorList>
    </citation>
    <scope>NUCLEOTIDE SEQUENCE [LARGE SCALE GENOMIC DNA]</scope>
    <source>
        <strain evidence="13 14">NCTC12020</strain>
    </source>
</reference>
<dbReference type="PROSITE" id="PS00758">
    <property type="entry name" value="ARGE_DAPE_CPG2_1"/>
    <property type="match status" value="1"/>
</dbReference>
<dbReference type="PANTHER" id="PTHR42994:SF1">
    <property type="entry name" value="PEPTIDASE T"/>
    <property type="match status" value="1"/>
</dbReference>
<evidence type="ECO:0000256" key="9">
    <source>
        <dbReference type="NCBIfam" id="TIGR01882"/>
    </source>
</evidence>
<keyword evidence="8" id="KW-0482">Metalloprotease</keyword>
<keyword evidence="7 11" id="KW-0862">Zinc</keyword>
<dbReference type="GO" id="GO:0045148">
    <property type="term" value="F:tripeptide aminopeptidase activity"/>
    <property type="evidence" value="ECO:0007669"/>
    <property type="project" value="UniProtKB-UniRule"/>
</dbReference>
<dbReference type="PIRSF" id="PIRSF037215">
    <property type="entry name" value="Peptidase_M20B"/>
    <property type="match status" value="1"/>
</dbReference>
<evidence type="ECO:0000256" key="8">
    <source>
        <dbReference type="ARBA" id="ARBA00023049"/>
    </source>
</evidence>
<comment type="similarity">
    <text evidence="2">Belongs to the peptidase M20B family.</text>
</comment>
<dbReference type="NCBIfam" id="NF009920">
    <property type="entry name" value="PRK13381.1"/>
    <property type="match status" value="1"/>
</dbReference>
<comment type="cofactor">
    <cofactor evidence="11">
        <name>Zn(2+)</name>
        <dbReference type="ChEBI" id="CHEBI:29105"/>
    </cofactor>
    <text evidence="11">Binds 2 Zn(2+) ions per subunit.</text>
</comment>
<feature type="domain" description="Peptidase M20 dimerisation" evidence="12">
    <location>
        <begin position="217"/>
        <end position="315"/>
    </location>
</feature>
<feature type="active site" description="Proton acceptor" evidence="10">
    <location>
        <position position="184"/>
    </location>
</feature>
<dbReference type="NCBIfam" id="TIGR01882">
    <property type="entry name" value="peptidase-T"/>
    <property type="match status" value="1"/>
</dbReference>
<keyword evidence="5 11" id="KW-0479">Metal-binding</keyword>
<accession>A0A380NKN1</accession>
<dbReference type="InterPro" id="IPR010161">
    <property type="entry name" value="Peptidase_M20B"/>
</dbReference>
<feature type="binding site" evidence="11">
    <location>
        <position position="150"/>
    </location>
    <ligand>
        <name>Zn(2+)</name>
        <dbReference type="ChEBI" id="CHEBI:29105"/>
        <label>1</label>
    </ligand>
</feature>
<dbReference type="Gene3D" id="3.40.630.10">
    <property type="entry name" value="Zn peptidases"/>
    <property type="match status" value="1"/>
</dbReference>
<dbReference type="Pfam" id="PF01546">
    <property type="entry name" value="Peptidase_M20"/>
    <property type="match status" value="1"/>
</dbReference>
<dbReference type="GO" id="GO:0006508">
    <property type="term" value="P:proteolysis"/>
    <property type="evidence" value="ECO:0007669"/>
    <property type="project" value="UniProtKB-UniRule"/>
</dbReference>
<evidence type="ECO:0000256" key="10">
    <source>
        <dbReference type="PIRSR" id="PIRSR037215-1"/>
    </source>
</evidence>
<dbReference type="EC" id="3.4.11.4" evidence="9"/>
<feature type="active site" evidence="10">
    <location>
        <position position="89"/>
    </location>
</feature>
<dbReference type="SUPFAM" id="SSF55031">
    <property type="entry name" value="Bacterial exopeptidase dimerisation domain"/>
    <property type="match status" value="1"/>
</dbReference>
<dbReference type="OrthoDB" id="9804934at2"/>
<dbReference type="Proteomes" id="UP000255367">
    <property type="component" value="Unassembled WGS sequence"/>
</dbReference>
<evidence type="ECO:0000256" key="6">
    <source>
        <dbReference type="ARBA" id="ARBA00022801"/>
    </source>
</evidence>
<name>A0A380NKN1_9FIRM</name>
<dbReference type="AlphaFoldDB" id="A0A380NKN1"/>
<dbReference type="Gene3D" id="3.30.70.360">
    <property type="match status" value="1"/>
</dbReference>
<gene>
    <name evidence="13" type="primary">pepT_2</name>
    <name evidence="13" type="ORF">NCTC12020_00749</name>
</gene>
<comment type="catalytic activity">
    <reaction evidence="1">
        <text>Release of the N-terminal residue from a tripeptide.</text>
        <dbReference type="EC" id="3.4.11.4"/>
    </reaction>
</comment>
<feature type="binding site" evidence="11">
    <location>
        <position position="208"/>
    </location>
    <ligand>
        <name>Zn(2+)</name>
        <dbReference type="ChEBI" id="CHEBI:29105"/>
        <label>1</label>
    </ligand>
</feature>
<dbReference type="GO" id="GO:0006518">
    <property type="term" value="P:peptide metabolic process"/>
    <property type="evidence" value="ECO:0007669"/>
    <property type="project" value="InterPro"/>
</dbReference>
<evidence type="ECO:0000259" key="12">
    <source>
        <dbReference type="Pfam" id="PF07687"/>
    </source>
</evidence>